<dbReference type="AlphaFoldDB" id="A0A177BDD6"/>
<dbReference type="EMBL" id="LWCA01000001">
    <property type="protein sequence ID" value="OAF72186.1"/>
    <property type="molecule type" value="Genomic_DNA"/>
</dbReference>
<evidence type="ECO:0000313" key="2">
    <source>
        <dbReference type="Proteomes" id="UP000078046"/>
    </source>
</evidence>
<name>A0A177BDD6_9BILA</name>
<evidence type="ECO:0000313" key="1">
    <source>
        <dbReference type="EMBL" id="OAF72186.1"/>
    </source>
</evidence>
<organism evidence="1 2">
    <name type="scientific">Intoshia linei</name>
    <dbReference type="NCBI Taxonomy" id="1819745"/>
    <lineage>
        <taxon>Eukaryota</taxon>
        <taxon>Metazoa</taxon>
        <taxon>Spiralia</taxon>
        <taxon>Lophotrochozoa</taxon>
        <taxon>Mesozoa</taxon>
        <taxon>Orthonectida</taxon>
        <taxon>Rhopaluridae</taxon>
        <taxon>Intoshia</taxon>
    </lineage>
</organism>
<dbReference type="Proteomes" id="UP000078046">
    <property type="component" value="Unassembled WGS sequence"/>
</dbReference>
<gene>
    <name evidence="1" type="ORF">A3Q56_00001</name>
</gene>
<keyword evidence="2" id="KW-1185">Reference proteome</keyword>
<proteinExistence type="predicted"/>
<protein>
    <submittedName>
        <fullName evidence="1">Uncharacterized protein</fullName>
    </submittedName>
</protein>
<accession>A0A177BDD6</accession>
<feature type="non-terminal residue" evidence="1">
    <location>
        <position position="1"/>
    </location>
</feature>
<sequence length="95" mass="10796">ISPGLNLKNISTINMILSYIEYGQSVDALLNLHDKICHLAPNRYYKTLLNIYKKQSAIINMDYLKSCFDISSKNISDPNILFKMKALVDNSPSNQ</sequence>
<comment type="caution">
    <text evidence="1">The sequence shown here is derived from an EMBL/GenBank/DDBJ whole genome shotgun (WGS) entry which is preliminary data.</text>
</comment>
<reference evidence="1 2" key="1">
    <citation type="submission" date="2016-04" db="EMBL/GenBank/DDBJ databases">
        <title>The genome of Intoshia linei affirms orthonectids as highly simplified spiralians.</title>
        <authorList>
            <person name="Mikhailov K.V."/>
            <person name="Slusarev G.S."/>
            <person name="Nikitin M.A."/>
            <person name="Logacheva M.D."/>
            <person name="Penin A."/>
            <person name="Aleoshin V."/>
            <person name="Panchin Y.V."/>
        </authorList>
    </citation>
    <scope>NUCLEOTIDE SEQUENCE [LARGE SCALE GENOMIC DNA]</scope>
    <source>
        <strain evidence="1">Intl2013</strain>
        <tissue evidence="1">Whole animal</tissue>
    </source>
</reference>